<keyword evidence="1" id="KW-0732">Signal</keyword>
<comment type="caution">
    <text evidence="2">The sequence shown here is derived from an EMBL/GenBank/DDBJ whole genome shotgun (WGS) entry which is preliminary data.</text>
</comment>
<accession>A0ABU5EM79</accession>
<reference evidence="2 3" key="1">
    <citation type="submission" date="2023-11" db="EMBL/GenBank/DDBJ databases">
        <title>Winogradskyella pelagius sp. nov., isolated from coastal sediment.</title>
        <authorList>
            <person name="Li F."/>
        </authorList>
    </citation>
    <scope>NUCLEOTIDE SEQUENCE [LARGE SCALE GENOMIC DNA]</scope>
    <source>
        <strain evidence="2 3">KCTC 23502</strain>
    </source>
</reference>
<dbReference type="Proteomes" id="UP001285855">
    <property type="component" value="Unassembled WGS sequence"/>
</dbReference>
<proteinExistence type="predicted"/>
<dbReference type="RefSeq" id="WP_320554372.1">
    <property type="nucleotide sequence ID" value="NZ_JAXDAE010000001.1"/>
</dbReference>
<protein>
    <submittedName>
        <fullName evidence="2">Uncharacterized protein</fullName>
    </submittedName>
</protein>
<dbReference type="EMBL" id="JAXDAE010000001">
    <property type="protein sequence ID" value="MDY2585991.1"/>
    <property type="molecule type" value="Genomic_DNA"/>
</dbReference>
<name>A0ABU5EM79_9FLAO</name>
<keyword evidence="3" id="KW-1185">Reference proteome</keyword>
<sequence>MKKIFITILAIAMVQSVFSQDKMVGLTFEYETFSRGFYHKIKVEKGTLLFQENRSESDGTIIDIDKKQWKKLVDWVKKIKLEHLSLLKAPTNKREVDGAAFAKLKVFTNGKEYVSSNFDHGNPPLEIKGLVENIIALSQLGKKD</sequence>
<evidence type="ECO:0000313" key="3">
    <source>
        <dbReference type="Proteomes" id="UP001285855"/>
    </source>
</evidence>
<gene>
    <name evidence="2" type="ORF">SNF14_01460</name>
</gene>
<organism evidence="2 3">
    <name type="scientific">Winogradskyella aquimaris</name>
    <dbReference type="NCBI Taxonomy" id="864074"/>
    <lineage>
        <taxon>Bacteria</taxon>
        <taxon>Pseudomonadati</taxon>
        <taxon>Bacteroidota</taxon>
        <taxon>Flavobacteriia</taxon>
        <taxon>Flavobacteriales</taxon>
        <taxon>Flavobacteriaceae</taxon>
        <taxon>Winogradskyella</taxon>
    </lineage>
</organism>
<evidence type="ECO:0000313" key="2">
    <source>
        <dbReference type="EMBL" id="MDY2585991.1"/>
    </source>
</evidence>
<feature type="signal peptide" evidence="1">
    <location>
        <begin position="1"/>
        <end position="19"/>
    </location>
</feature>
<evidence type="ECO:0000256" key="1">
    <source>
        <dbReference type="SAM" id="SignalP"/>
    </source>
</evidence>
<feature type="chain" id="PRO_5045608239" evidence="1">
    <location>
        <begin position="20"/>
        <end position="144"/>
    </location>
</feature>